<dbReference type="Gene3D" id="1.10.510.10">
    <property type="entry name" value="Transferase(Phosphotransferase) domain 1"/>
    <property type="match status" value="1"/>
</dbReference>
<proteinExistence type="predicted"/>
<dbReference type="Pfam" id="PF00069">
    <property type="entry name" value="Pkinase"/>
    <property type="match status" value="1"/>
</dbReference>
<dbReference type="AlphaFoldDB" id="A0A0C3AZ47"/>
<protein>
    <recommendedName>
        <fullName evidence="1">Protein kinase domain-containing protein</fullName>
    </recommendedName>
</protein>
<gene>
    <name evidence="2" type="ORF">M408DRAFT_331749</name>
</gene>
<dbReference type="SUPFAM" id="SSF56112">
    <property type="entry name" value="Protein kinase-like (PK-like)"/>
    <property type="match status" value="1"/>
</dbReference>
<dbReference type="GO" id="GO:0004672">
    <property type="term" value="F:protein kinase activity"/>
    <property type="evidence" value="ECO:0007669"/>
    <property type="project" value="InterPro"/>
</dbReference>
<dbReference type="EMBL" id="KN824323">
    <property type="protein sequence ID" value="KIM24526.1"/>
    <property type="molecule type" value="Genomic_DNA"/>
</dbReference>
<name>A0A0C3AZ47_SERVB</name>
<organism evidence="2 3">
    <name type="scientific">Serendipita vermifera MAFF 305830</name>
    <dbReference type="NCBI Taxonomy" id="933852"/>
    <lineage>
        <taxon>Eukaryota</taxon>
        <taxon>Fungi</taxon>
        <taxon>Dikarya</taxon>
        <taxon>Basidiomycota</taxon>
        <taxon>Agaricomycotina</taxon>
        <taxon>Agaricomycetes</taxon>
        <taxon>Sebacinales</taxon>
        <taxon>Serendipitaceae</taxon>
        <taxon>Serendipita</taxon>
    </lineage>
</organism>
<dbReference type="Proteomes" id="UP000054097">
    <property type="component" value="Unassembled WGS sequence"/>
</dbReference>
<reference evidence="2 3" key="1">
    <citation type="submission" date="2014-04" db="EMBL/GenBank/DDBJ databases">
        <authorList>
            <consortium name="DOE Joint Genome Institute"/>
            <person name="Kuo A."/>
            <person name="Zuccaro A."/>
            <person name="Kohler A."/>
            <person name="Nagy L.G."/>
            <person name="Floudas D."/>
            <person name="Copeland A."/>
            <person name="Barry K.W."/>
            <person name="Cichocki N."/>
            <person name="Veneault-Fourrey C."/>
            <person name="LaButti K."/>
            <person name="Lindquist E.A."/>
            <person name="Lipzen A."/>
            <person name="Lundell T."/>
            <person name="Morin E."/>
            <person name="Murat C."/>
            <person name="Sun H."/>
            <person name="Tunlid A."/>
            <person name="Henrissat B."/>
            <person name="Grigoriev I.V."/>
            <person name="Hibbett D.S."/>
            <person name="Martin F."/>
            <person name="Nordberg H.P."/>
            <person name="Cantor M.N."/>
            <person name="Hua S.X."/>
        </authorList>
    </citation>
    <scope>NUCLEOTIDE SEQUENCE [LARGE SCALE GENOMIC DNA]</scope>
    <source>
        <strain evidence="2 3">MAFF 305830</strain>
    </source>
</reference>
<dbReference type="InterPro" id="IPR011009">
    <property type="entry name" value="Kinase-like_dom_sf"/>
</dbReference>
<dbReference type="OrthoDB" id="784097at2759"/>
<dbReference type="PANTHER" id="PTHR24362:SF309">
    <property type="entry name" value="PROTEIN KINASE DOMAIN-CONTAINING PROTEIN"/>
    <property type="match status" value="1"/>
</dbReference>
<evidence type="ECO:0000259" key="1">
    <source>
        <dbReference type="PROSITE" id="PS50011"/>
    </source>
</evidence>
<dbReference type="PANTHER" id="PTHR24362">
    <property type="entry name" value="SERINE/THREONINE-PROTEIN KINASE NEK"/>
    <property type="match status" value="1"/>
</dbReference>
<sequence length="218" mass="24471">MEKYHTTLAARLEVAQSQGQQGIPVDDLKPLVKELLLLLSEFHDKNHAHLDIKPWNILVAPNGRLALCDVSSSHFHDPKNNITKHIPKRGSLGFLAIEILERRPVADARPADMYSLGATIAWLRGVQISPAPLDADEIIGDIDLAFHPETYSFANDFLRKLLLLPNEERPSANEALADPWLVGCDVEPRDISWLKYVVPSRDRVTFPHPGPIKPWPHT</sequence>
<reference evidence="3" key="2">
    <citation type="submission" date="2015-01" db="EMBL/GenBank/DDBJ databases">
        <title>Evolutionary Origins and Diversification of the Mycorrhizal Mutualists.</title>
        <authorList>
            <consortium name="DOE Joint Genome Institute"/>
            <consortium name="Mycorrhizal Genomics Consortium"/>
            <person name="Kohler A."/>
            <person name="Kuo A."/>
            <person name="Nagy L.G."/>
            <person name="Floudas D."/>
            <person name="Copeland A."/>
            <person name="Barry K.W."/>
            <person name="Cichocki N."/>
            <person name="Veneault-Fourrey C."/>
            <person name="LaButti K."/>
            <person name="Lindquist E.A."/>
            <person name="Lipzen A."/>
            <person name="Lundell T."/>
            <person name="Morin E."/>
            <person name="Murat C."/>
            <person name="Riley R."/>
            <person name="Ohm R."/>
            <person name="Sun H."/>
            <person name="Tunlid A."/>
            <person name="Henrissat B."/>
            <person name="Grigoriev I.V."/>
            <person name="Hibbett D.S."/>
            <person name="Martin F."/>
        </authorList>
    </citation>
    <scope>NUCLEOTIDE SEQUENCE [LARGE SCALE GENOMIC DNA]</scope>
    <source>
        <strain evidence="3">MAFF 305830</strain>
    </source>
</reference>
<dbReference type="SMART" id="SM00220">
    <property type="entry name" value="S_TKc"/>
    <property type="match status" value="1"/>
</dbReference>
<dbReference type="InterPro" id="IPR000719">
    <property type="entry name" value="Prot_kinase_dom"/>
</dbReference>
<dbReference type="STRING" id="933852.A0A0C3AZ47"/>
<evidence type="ECO:0000313" key="2">
    <source>
        <dbReference type="EMBL" id="KIM24526.1"/>
    </source>
</evidence>
<dbReference type="HOGENOM" id="CLU_1267572_0_0_1"/>
<evidence type="ECO:0000313" key="3">
    <source>
        <dbReference type="Proteomes" id="UP000054097"/>
    </source>
</evidence>
<dbReference type="GO" id="GO:0005524">
    <property type="term" value="F:ATP binding"/>
    <property type="evidence" value="ECO:0007669"/>
    <property type="project" value="InterPro"/>
</dbReference>
<feature type="domain" description="Protein kinase" evidence="1">
    <location>
        <begin position="1"/>
        <end position="181"/>
    </location>
</feature>
<dbReference type="PROSITE" id="PS50011">
    <property type="entry name" value="PROTEIN_KINASE_DOM"/>
    <property type="match status" value="1"/>
</dbReference>
<keyword evidence="3" id="KW-1185">Reference proteome</keyword>
<accession>A0A0C3AZ47</accession>